<keyword evidence="7" id="KW-0808">Transferase</keyword>
<protein>
    <submittedName>
        <fullName evidence="9">O-acyltransferase</fullName>
    </submittedName>
</protein>
<feature type="transmembrane region" description="Helical" evidence="8">
    <location>
        <begin position="332"/>
        <end position="350"/>
    </location>
</feature>
<evidence type="ECO:0000256" key="1">
    <source>
        <dbReference type="ARBA" id="ARBA00004651"/>
    </source>
</evidence>
<sequence length="477" mass="56956">MYFNSFEFLVFLPSVFIVYWFIVNRNLNIQNLLVVFASYLFYGWWDWRFLSLIIFSSLLDYSIGLKLKKEEKQSKRKMLLWLSIFVNLGFLGFFKYYNFFIDSFINTFKFFDAEIKFNTLNIILPVGISFYTFQTLSYTIDVYKKKLEPTQNLISFLAFVSFFPQLVAGPIERATNLLPQFYKKRTFNYMSAVDGCRQILWGLFKKIVIADNCAKYANLIFNDYENYSGSVLFMGAFFFAFQIYGDFSGYSDIAIGVSRLFGFNLKRNFAFPYFSRDIAEFWRRWHISLSTWFRDYLYIPLGGSRGGLWMKIRNTLIIFMVSGFWHGANWTFVIWGFLNALYFLPLLLTNRNRINTDIIAQGYYFPKIKEFFQMMITFFITLIAWVFFRSNSVEQAFYFLGHMFSKSLFSIPEIFPIHIVFLVVIFVITEWLGRTGEYAIDRIDFLNRPIRWSLYIILILLMFKFTGEEQAFIYFQF</sequence>
<keyword evidence="5 8" id="KW-1133">Transmembrane helix</keyword>
<comment type="caution">
    <text evidence="9">The sequence shown here is derived from an EMBL/GenBank/DDBJ whole genome shotgun (WGS) entry which is preliminary data.</text>
</comment>
<dbReference type="RefSeq" id="WP_189359022.1">
    <property type="nucleotide sequence ID" value="NZ_BMWZ01000001.1"/>
</dbReference>
<dbReference type="InterPro" id="IPR024194">
    <property type="entry name" value="Ac/AlaTfrase_AlgI/DltB"/>
</dbReference>
<keyword evidence="4 8" id="KW-0812">Transmembrane</keyword>
<keyword evidence="3 7" id="KW-1003">Cell membrane</keyword>
<dbReference type="Pfam" id="PF03062">
    <property type="entry name" value="MBOAT"/>
    <property type="match status" value="1"/>
</dbReference>
<evidence type="ECO:0000256" key="6">
    <source>
        <dbReference type="ARBA" id="ARBA00023136"/>
    </source>
</evidence>
<evidence type="ECO:0000256" key="3">
    <source>
        <dbReference type="ARBA" id="ARBA00022475"/>
    </source>
</evidence>
<keyword evidence="10" id="KW-1185">Reference proteome</keyword>
<dbReference type="AlphaFoldDB" id="A0A918QVG6"/>
<feature type="transmembrane region" description="Helical" evidence="8">
    <location>
        <begin position="51"/>
        <end position="67"/>
    </location>
</feature>
<comment type="similarity">
    <text evidence="2 7">Belongs to the membrane-bound acyltransferase family.</text>
</comment>
<proteinExistence type="inferred from homology"/>
<reference evidence="9" key="1">
    <citation type="journal article" date="2014" name="Int. J. Syst. Evol. Microbiol.">
        <title>Complete genome sequence of Corynebacterium casei LMG S-19264T (=DSM 44701T), isolated from a smear-ripened cheese.</title>
        <authorList>
            <consortium name="US DOE Joint Genome Institute (JGI-PGF)"/>
            <person name="Walter F."/>
            <person name="Albersmeier A."/>
            <person name="Kalinowski J."/>
            <person name="Ruckert C."/>
        </authorList>
    </citation>
    <scope>NUCLEOTIDE SEQUENCE</scope>
    <source>
        <strain evidence="9">KCTC 12710</strain>
    </source>
</reference>
<evidence type="ECO:0000256" key="4">
    <source>
        <dbReference type="ARBA" id="ARBA00022692"/>
    </source>
</evidence>
<evidence type="ECO:0000313" key="9">
    <source>
        <dbReference type="EMBL" id="GGZ70310.1"/>
    </source>
</evidence>
<dbReference type="PANTHER" id="PTHR13285">
    <property type="entry name" value="ACYLTRANSFERASE"/>
    <property type="match status" value="1"/>
</dbReference>
<dbReference type="GO" id="GO:0042121">
    <property type="term" value="P:alginic acid biosynthetic process"/>
    <property type="evidence" value="ECO:0007669"/>
    <property type="project" value="InterPro"/>
</dbReference>
<dbReference type="PANTHER" id="PTHR13285:SF18">
    <property type="entry name" value="PROTEIN-CYSTEINE N-PALMITOYLTRANSFERASE RASP"/>
    <property type="match status" value="1"/>
</dbReference>
<comment type="subcellular location">
    <subcellularLocation>
        <location evidence="1">Cell membrane</location>
        <topology evidence="1">Multi-pass membrane protein</topology>
    </subcellularLocation>
</comment>
<keyword evidence="7" id="KW-0012">Acyltransferase</keyword>
<feature type="transmembrane region" description="Helical" evidence="8">
    <location>
        <begin position="6"/>
        <end position="22"/>
    </location>
</feature>
<gene>
    <name evidence="9" type="ORF">GCM10007028_04270</name>
</gene>
<evidence type="ECO:0000256" key="7">
    <source>
        <dbReference type="PIRNR" id="PIRNR016636"/>
    </source>
</evidence>
<accession>A0A918QVG6</accession>
<organism evidence="9 10">
    <name type="scientific">Algibacter mikhailovii</name>
    <dbReference type="NCBI Taxonomy" id="425498"/>
    <lineage>
        <taxon>Bacteria</taxon>
        <taxon>Pseudomonadati</taxon>
        <taxon>Bacteroidota</taxon>
        <taxon>Flavobacteriia</taxon>
        <taxon>Flavobacteriales</taxon>
        <taxon>Flavobacteriaceae</taxon>
        <taxon>Algibacter</taxon>
    </lineage>
</organism>
<dbReference type="InterPro" id="IPR028362">
    <property type="entry name" value="AlgI"/>
</dbReference>
<dbReference type="PIRSF" id="PIRSF500217">
    <property type="entry name" value="AlgI"/>
    <property type="match status" value="1"/>
</dbReference>
<feature type="transmembrane region" description="Helical" evidence="8">
    <location>
        <begin position="408"/>
        <end position="429"/>
    </location>
</feature>
<reference evidence="9" key="2">
    <citation type="submission" date="2020-09" db="EMBL/GenBank/DDBJ databases">
        <authorList>
            <person name="Sun Q."/>
            <person name="Kim S."/>
        </authorList>
    </citation>
    <scope>NUCLEOTIDE SEQUENCE</scope>
    <source>
        <strain evidence="9">KCTC 12710</strain>
    </source>
</reference>
<evidence type="ECO:0000313" key="10">
    <source>
        <dbReference type="Proteomes" id="UP000636004"/>
    </source>
</evidence>
<feature type="transmembrane region" description="Helical" evidence="8">
    <location>
        <begin position="371"/>
        <end position="388"/>
    </location>
</feature>
<name>A0A918QVG6_9FLAO</name>
<dbReference type="InterPro" id="IPR004299">
    <property type="entry name" value="MBOAT_fam"/>
</dbReference>
<keyword evidence="6 7" id="KW-0472">Membrane</keyword>
<dbReference type="EMBL" id="BMWZ01000001">
    <property type="protein sequence ID" value="GGZ70310.1"/>
    <property type="molecule type" value="Genomic_DNA"/>
</dbReference>
<feature type="transmembrane region" description="Helical" evidence="8">
    <location>
        <begin position="227"/>
        <end position="245"/>
    </location>
</feature>
<feature type="transmembrane region" description="Helical" evidence="8">
    <location>
        <begin position="79"/>
        <end position="99"/>
    </location>
</feature>
<dbReference type="GO" id="GO:0016746">
    <property type="term" value="F:acyltransferase activity"/>
    <property type="evidence" value="ECO:0007669"/>
    <property type="project" value="UniProtKB-KW"/>
</dbReference>
<dbReference type="PIRSF" id="PIRSF016636">
    <property type="entry name" value="AlgI_DltB"/>
    <property type="match status" value="1"/>
</dbReference>
<feature type="transmembrane region" description="Helical" evidence="8">
    <location>
        <begin position="119"/>
        <end position="140"/>
    </location>
</feature>
<evidence type="ECO:0000256" key="5">
    <source>
        <dbReference type="ARBA" id="ARBA00022989"/>
    </source>
</evidence>
<dbReference type="Proteomes" id="UP000636004">
    <property type="component" value="Unassembled WGS sequence"/>
</dbReference>
<feature type="transmembrane region" description="Helical" evidence="8">
    <location>
        <begin position="450"/>
        <end position="467"/>
    </location>
</feature>
<evidence type="ECO:0000256" key="8">
    <source>
        <dbReference type="SAM" id="Phobius"/>
    </source>
</evidence>
<dbReference type="InterPro" id="IPR051085">
    <property type="entry name" value="MB_O-acyltransferase"/>
</dbReference>
<dbReference type="GO" id="GO:0005886">
    <property type="term" value="C:plasma membrane"/>
    <property type="evidence" value="ECO:0007669"/>
    <property type="project" value="UniProtKB-SubCell"/>
</dbReference>
<evidence type="ECO:0000256" key="2">
    <source>
        <dbReference type="ARBA" id="ARBA00010323"/>
    </source>
</evidence>